<evidence type="ECO:0000313" key="2">
    <source>
        <dbReference type="Proteomes" id="UP000595038"/>
    </source>
</evidence>
<dbReference type="Proteomes" id="UP000595038">
    <property type="component" value="Chromosome"/>
</dbReference>
<dbReference type="EMBL" id="CP065647">
    <property type="protein sequence ID" value="QPR72001.1"/>
    <property type="molecule type" value="Genomic_DNA"/>
</dbReference>
<dbReference type="RefSeq" id="WP_016885836.1">
    <property type="nucleotide sequence ID" value="NZ_BOQW01000003.1"/>
</dbReference>
<dbReference type="AlphaFoldDB" id="A0AB37GP81"/>
<name>A0AB37GP81_BACLI</name>
<organism evidence="1 2">
    <name type="scientific">Bacillus licheniformis</name>
    <dbReference type="NCBI Taxonomy" id="1402"/>
    <lineage>
        <taxon>Bacteria</taxon>
        <taxon>Bacillati</taxon>
        <taxon>Bacillota</taxon>
        <taxon>Bacilli</taxon>
        <taxon>Bacillales</taxon>
        <taxon>Bacillaceae</taxon>
        <taxon>Bacillus</taxon>
    </lineage>
</organism>
<protein>
    <submittedName>
        <fullName evidence="1">Uncharacterized protein</fullName>
    </submittedName>
</protein>
<evidence type="ECO:0000313" key="1">
    <source>
        <dbReference type="EMBL" id="QPR72001.1"/>
    </source>
</evidence>
<proteinExistence type="predicted"/>
<gene>
    <name evidence="1" type="ORF">I6G80_19590</name>
</gene>
<accession>A0AB37GP81</accession>
<reference evidence="1 2" key="1">
    <citation type="submission" date="2020-12" db="EMBL/GenBank/DDBJ databases">
        <title>FDA dAtabase for Regulatory Grade micrObial Sequences (FDA-ARGOS): Supporting development and validation of Infectious Disease Dx tests.</title>
        <authorList>
            <person name="Nelson B."/>
            <person name="Plummer A."/>
            <person name="Tallon L."/>
            <person name="Sadzewicz L."/>
            <person name="Zhao X."/>
            <person name="Boylan J."/>
            <person name="Ott S."/>
            <person name="Bowen H."/>
            <person name="Vavikolanu K."/>
            <person name="Mehta A."/>
            <person name="Aluvathingal J."/>
            <person name="Nadendla S."/>
            <person name="Myers T."/>
            <person name="Yan Y."/>
            <person name="Sichtig H."/>
        </authorList>
    </citation>
    <scope>NUCLEOTIDE SEQUENCE [LARGE SCALE GENOMIC DNA]</scope>
    <source>
        <strain evidence="1 2">FDAARGOS_923</strain>
    </source>
</reference>
<sequence length="138" mass="15816">MQFIELTLIGQAGKEKRGQMNKEQFTFEMELKGGLNGEKSDEKKRLEKIKESYSNCVDMALSEGETLPYYDIEVADMNFLIEQAEKGLTVTRSAGNLRALHECVTAMQKIKFICRRAKKTYIEEKDIDDILKLLEGKV</sequence>